<dbReference type="GO" id="GO:0003995">
    <property type="term" value="F:acyl-CoA dehydrogenase activity"/>
    <property type="evidence" value="ECO:0007669"/>
    <property type="project" value="TreeGrafter"/>
</dbReference>
<dbReference type="GO" id="GO:0050660">
    <property type="term" value="F:flavin adenine dinucleotide binding"/>
    <property type="evidence" value="ECO:0007669"/>
    <property type="project" value="InterPro"/>
</dbReference>
<dbReference type="FunFam" id="2.40.110.10:FF:000002">
    <property type="entry name" value="Acyl-CoA dehydrogenase fadE12"/>
    <property type="match status" value="1"/>
</dbReference>
<dbReference type="Pfam" id="PF02770">
    <property type="entry name" value="Acyl-CoA_dh_M"/>
    <property type="match status" value="1"/>
</dbReference>
<dbReference type="InterPro" id="IPR037069">
    <property type="entry name" value="AcylCoA_DH/ox_N_sf"/>
</dbReference>
<dbReference type="InterPro" id="IPR013786">
    <property type="entry name" value="AcylCoA_DH/ox_N"/>
</dbReference>
<dbReference type="InterPro" id="IPR046373">
    <property type="entry name" value="Acyl-CoA_Oxase/DH_mid-dom_sf"/>
</dbReference>
<dbReference type="GO" id="GO:0033539">
    <property type="term" value="P:fatty acid beta-oxidation using acyl-CoA dehydrogenase"/>
    <property type="evidence" value="ECO:0007669"/>
    <property type="project" value="TreeGrafter"/>
</dbReference>
<dbReference type="PANTHER" id="PTHR48083:SF13">
    <property type="entry name" value="ACYL-COA DEHYDROGENASE FAMILY MEMBER 11"/>
    <property type="match status" value="1"/>
</dbReference>
<dbReference type="Gene3D" id="2.40.110.10">
    <property type="entry name" value="Butyryl-CoA Dehydrogenase, subunit A, domain 2"/>
    <property type="match status" value="1"/>
</dbReference>
<organism evidence="10">
    <name type="scientific">marine metagenome</name>
    <dbReference type="NCBI Taxonomy" id="408172"/>
    <lineage>
        <taxon>unclassified sequences</taxon>
        <taxon>metagenomes</taxon>
        <taxon>ecological metagenomes</taxon>
    </lineage>
</organism>
<dbReference type="Pfam" id="PF00441">
    <property type="entry name" value="Acyl-CoA_dh_1"/>
    <property type="match status" value="1"/>
</dbReference>
<feature type="domain" description="Acyl-CoA dehydrogenase/oxidase C-terminal" evidence="7">
    <location>
        <begin position="221"/>
        <end position="373"/>
    </location>
</feature>
<dbReference type="Gene3D" id="1.20.140.10">
    <property type="entry name" value="Butyryl-CoA Dehydrogenase, subunit A, domain 3"/>
    <property type="match status" value="1"/>
</dbReference>
<dbReference type="InterPro" id="IPR006091">
    <property type="entry name" value="Acyl-CoA_Oxase/DH_mid-dom"/>
</dbReference>
<reference evidence="10" key="1">
    <citation type="submission" date="2018-05" db="EMBL/GenBank/DDBJ databases">
        <authorList>
            <person name="Lanie J.A."/>
            <person name="Ng W.-L."/>
            <person name="Kazmierczak K.M."/>
            <person name="Andrzejewski T.M."/>
            <person name="Davidsen T.M."/>
            <person name="Wayne K.J."/>
            <person name="Tettelin H."/>
            <person name="Glass J.I."/>
            <person name="Rusch D."/>
            <person name="Podicherti R."/>
            <person name="Tsui H.-C.T."/>
            <person name="Winkler M.E."/>
        </authorList>
    </citation>
    <scope>NUCLEOTIDE SEQUENCE</scope>
</reference>
<evidence type="ECO:0000256" key="6">
    <source>
        <dbReference type="ARBA" id="ARBA00023002"/>
    </source>
</evidence>
<keyword evidence="5" id="KW-0274">FAD</keyword>
<comment type="subunit">
    <text evidence="3">Homodimer.</text>
</comment>
<dbReference type="Pfam" id="PF02771">
    <property type="entry name" value="Acyl-CoA_dh_N"/>
    <property type="match status" value="1"/>
</dbReference>
<keyword evidence="6" id="KW-0560">Oxidoreductase</keyword>
<gene>
    <name evidence="10" type="ORF">METZ01_LOCUS28693</name>
</gene>
<dbReference type="InterPro" id="IPR009075">
    <property type="entry name" value="AcylCo_DH/oxidase_C"/>
</dbReference>
<name>A0A381QBR1_9ZZZZ</name>
<dbReference type="GO" id="GO:0005737">
    <property type="term" value="C:cytoplasm"/>
    <property type="evidence" value="ECO:0007669"/>
    <property type="project" value="TreeGrafter"/>
</dbReference>
<evidence type="ECO:0000256" key="5">
    <source>
        <dbReference type="ARBA" id="ARBA00022827"/>
    </source>
</evidence>
<feature type="domain" description="Acyl-CoA oxidase/dehydrogenase middle" evidence="8">
    <location>
        <begin position="109"/>
        <end position="209"/>
    </location>
</feature>
<evidence type="ECO:0000256" key="4">
    <source>
        <dbReference type="ARBA" id="ARBA00022630"/>
    </source>
</evidence>
<proteinExistence type="inferred from homology"/>
<evidence type="ECO:0000256" key="3">
    <source>
        <dbReference type="ARBA" id="ARBA00011738"/>
    </source>
</evidence>
<evidence type="ECO:0000259" key="8">
    <source>
        <dbReference type="Pfam" id="PF02770"/>
    </source>
</evidence>
<evidence type="ECO:0000256" key="2">
    <source>
        <dbReference type="ARBA" id="ARBA00009347"/>
    </source>
</evidence>
<protein>
    <recommendedName>
        <fullName evidence="11">Acyl-CoA dehydrogenase</fullName>
    </recommendedName>
</protein>
<feature type="domain" description="Acyl-CoA dehydrogenase/oxidase N-terminal" evidence="9">
    <location>
        <begin position="4"/>
        <end position="105"/>
    </location>
</feature>
<dbReference type="AlphaFoldDB" id="A0A381QBR1"/>
<evidence type="ECO:0000259" key="7">
    <source>
        <dbReference type="Pfam" id="PF00441"/>
    </source>
</evidence>
<comment type="cofactor">
    <cofactor evidence="1">
        <name>FAD</name>
        <dbReference type="ChEBI" id="CHEBI:57692"/>
    </cofactor>
</comment>
<dbReference type="SUPFAM" id="SSF56645">
    <property type="entry name" value="Acyl-CoA dehydrogenase NM domain-like"/>
    <property type="match status" value="1"/>
</dbReference>
<sequence length="380" mass="41949">MGREVYPLEQEARGKKFGEMIPRLEETRQKVREAGLWAPQVPTEYGGLGLGFMEHALVCEQLAKTPYGMYVFNAQAPDAGNMEILNEFGTEAQKERWLRPLCAGEIRSCFAMTEPEHAGSNPVWMSTTAVKDGGDYVINGHKWFTSAADGAAFAVAMVVTDPDAPPHGRASQIIVPTDTPGYRRVRNISCMGDEGEDWDSHSEITFEDCRVPQENLLGGEGKGFAIAQARLGPGRIHHCMRWIGISERSFDLMCQRAATRETAPGELLGSKQTIQNWIAESRAEIDAARLLVHHAGWRIDQVGAKEARVDVSLIKFFVAGVMSRVVDRALQTHGALGISDDTVLSFFYRDGRAARIYDGPDEVHKSVVARRILKGYGVEA</sequence>
<dbReference type="InterPro" id="IPR050741">
    <property type="entry name" value="Acyl-CoA_dehydrogenase"/>
</dbReference>
<dbReference type="PIRSF" id="PIRSF016578">
    <property type="entry name" value="HsaA"/>
    <property type="match status" value="1"/>
</dbReference>
<comment type="similarity">
    <text evidence="2">Belongs to the acyl-CoA dehydrogenase family.</text>
</comment>
<dbReference type="SUPFAM" id="SSF47203">
    <property type="entry name" value="Acyl-CoA dehydrogenase C-terminal domain-like"/>
    <property type="match status" value="1"/>
</dbReference>
<evidence type="ECO:0008006" key="11">
    <source>
        <dbReference type="Google" id="ProtNLM"/>
    </source>
</evidence>
<evidence type="ECO:0000313" key="10">
    <source>
        <dbReference type="EMBL" id="SUZ75839.1"/>
    </source>
</evidence>
<dbReference type="EMBL" id="UINC01001260">
    <property type="protein sequence ID" value="SUZ75839.1"/>
    <property type="molecule type" value="Genomic_DNA"/>
</dbReference>
<dbReference type="PANTHER" id="PTHR48083">
    <property type="entry name" value="MEDIUM-CHAIN SPECIFIC ACYL-COA DEHYDROGENASE, MITOCHONDRIAL-RELATED"/>
    <property type="match status" value="1"/>
</dbReference>
<evidence type="ECO:0000259" key="9">
    <source>
        <dbReference type="Pfam" id="PF02771"/>
    </source>
</evidence>
<keyword evidence="4" id="KW-0285">Flavoprotein</keyword>
<accession>A0A381QBR1</accession>
<dbReference type="InterPro" id="IPR009100">
    <property type="entry name" value="AcylCoA_DH/oxidase_NM_dom_sf"/>
</dbReference>
<dbReference type="InterPro" id="IPR036250">
    <property type="entry name" value="AcylCo_DH-like_C"/>
</dbReference>
<dbReference type="Gene3D" id="1.10.540.10">
    <property type="entry name" value="Acyl-CoA dehydrogenase/oxidase, N-terminal domain"/>
    <property type="match status" value="1"/>
</dbReference>
<evidence type="ECO:0000256" key="1">
    <source>
        <dbReference type="ARBA" id="ARBA00001974"/>
    </source>
</evidence>